<dbReference type="OrthoDB" id="1907033at2759"/>
<evidence type="ECO:0000256" key="2">
    <source>
        <dbReference type="ARBA" id="ARBA00023015"/>
    </source>
</evidence>
<keyword evidence="4 5" id="KW-0804">Transcription</keyword>
<dbReference type="GO" id="GO:0003677">
    <property type="term" value="F:DNA binding"/>
    <property type="evidence" value="ECO:0007669"/>
    <property type="project" value="UniProtKB-UniRule"/>
</dbReference>
<evidence type="ECO:0000259" key="7">
    <source>
        <dbReference type="Pfam" id="PF05687"/>
    </source>
</evidence>
<feature type="region of interest" description="Disordered" evidence="6">
    <location>
        <begin position="1"/>
        <end position="86"/>
    </location>
</feature>
<reference evidence="8" key="1">
    <citation type="submission" date="2022-02" db="EMBL/GenBank/DDBJ databases">
        <authorList>
            <person name="Henning P.M."/>
            <person name="McCubbin A.G."/>
            <person name="Shore J.S."/>
        </authorList>
    </citation>
    <scope>NUCLEOTIDE SEQUENCE</scope>
    <source>
        <strain evidence="8">F60SS</strain>
        <tissue evidence="8">Leaves</tissue>
    </source>
</reference>
<dbReference type="InterPro" id="IPR033264">
    <property type="entry name" value="BZR"/>
</dbReference>
<evidence type="ECO:0000256" key="6">
    <source>
        <dbReference type="SAM" id="MobiDB-lite"/>
    </source>
</evidence>
<proteinExistence type="inferred from homology"/>
<dbReference type="PANTHER" id="PTHR31506">
    <property type="entry name" value="BES1/BZR1 HOMOLOG PROTEIN 3-RELATED"/>
    <property type="match status" value="1"/>
</dbReference>
<reference evidence="8" key="2">
    <citation type="journal article" date="2023" name="Plants (Basel)">
        <title>Annotation of the Turnera subulata (Passifloraceae) Draft Genome Reveals the S-Locus Evolved after the Divergence of Turneroideae from Passifloroideae in a Stepwise Manner.</title>
        <authorList>
            <person name="Henning P.M."/>
            <person name="Roalson E.H."/>
            <person name="Mir W."/>
            <person name="McCubbin A.G."/>
            <person name="Shore J.S."/>
        </authorList>
    </citation>
    <scope>NUCLEOTIDE SEQUENCE</scope>
    <source>
        <strain evidence="8">F60SS</strain>
    </source>
</reference>
<gene>
    <name evidence="8" type="ORF">Tsubulata_046384</name>
</gene>
<dbReference type="GO" id="GO:0005634">
    <property type="term" value="C:nucleus"/>
    <property type="evidence" value="ECO:0007669"/>
    <property type="project" value="UniProtKB-SubCell"/>
</dbReference>
<dbReference type="GO" id="GO:0009742">
    <property type="term" value="P:brassinosteroid mediated signaling pathway"/>
    <property type="evidence" value="ECO:0007669"/>
    <property type="project" value="UniProtKB-UniRule"/>
</dbReference>
<evidence type="ECO:0000313" key="8">
    <source>
        <dbReference type="EMBL" id="KAJ4821844.1"/>
    </source>
</evidence>
<feature type="compositionally biased region" description="Basic and acidic residues" evidence="6">
    <location>
        <begin position="70"/>
        <end position="83"/>
    </location>
</feature>
<dbReference type="PANTHER" id="PTHR31506:SF21">
    <property type="entry name" value="PROTEIN BZR1 HOMOLOG"/>
    <property type="match status" value="1"/>
</dbReference>
<evidence type="ECO:0000256" key="5">
    <source>
        <dbReference type="RuleBase" id="RU369040"/>
    </source>
</evidence>
<comment type="function">
    <text evidence="5">Functions in brassinosteroid signaling. May function as transcriptional repressor.</text>
</comment>
<dbReference type="AlphaFoldDB" id="A0A9Q0F046"/>
<accession>A0A9Q0F046</accession>
<dbReference type="GO" id="GO:0003700">
    <property type="term" value="F:DNA-binding transcription factor activity"/>
    <property type="evidence" value="ECO:0007669"/>
    <property type="project" value="UniProtKB-UniRule"/>
</dbReference>
<comment type="similarity">
    <text evidence="1 5">Belongs to the BZR/LAT61 family.</text>
</comment>
<dbReference type="Pfam" id="PF05687">
    <property type="entry name" value="BES1_N"/>
    <property type="match status" value="1"/>
</dbReference>
<comment type="subcellular location">
    <subcellularLocation>
        <location evidence="5">Nucleus</location>
    </subcellularLocation>
</comment>
<keyword evidence="3 5" id="KW-0238">DNA-binding</keyword>
<evidence type="ECO:0000256" key="4">
    <source>
        <dbReference type="ARBA" id="ARBA00023163"/>
    </source>
</evidence>
<dbReference type="GO" id="GO:0006351">
    <property type="term" value="P:DNA-templated transcription"/>
    <property type="evidence" value="ECO:0007669"/>
    <property type="project" value="InterPro"/>
</dbReference>
<keyword evidence="9" id="KW-1185">Reference proteome</keyword>
<feature type="domain" description="BES1/BZR1 plant transcription factor N-terminal" evidence="7">
    <location>
        <begin position="69"/>
        <end position="136"/>
    </location>
</feature>
<feature type="compositionally biased region" description="Basic and acidic residues" evidence="6">
    <location>
        <begin position="13"/>
        <end position="41"/>
    </location>
</feature>
<dbReference type="Proteomes" id="UP001141552">
    <property type="component" value="Unassembled WGS sequence"/>
</dbReference>
<organism evidence="8 9">
    <name type="scientific">Turnera subulata</name>
    <dbReference type="NCBI Taxonomy" id="218843"/>
    <lineage>
        <taxon>Eukaryota</taxon>
        <taxon>Viridiplantae</taxon>
        <taxon>Streptophyta</taxon>
        <taxon>Embryophyta</taxon>
        <taxon>Tracheophyta</taxon>
        <taxon>Spermatophyta</taxon>
        <taxon>Magnoliopsida</taxon>
        <taxon>eudicotyledons</taxon>
        <taxon>Gunneridae</taxon>
        <taxon>Pentapetalae</taxon>
        <taxon>rosids</taxon>
        <taxon>fabids</taxon>
        <taxon>Malpighiales</taxon>
        <taxon>Passifloraceae</taxon>
        <taxon>Turnera</taxon>
    </lineage>
</organism>
<evidence type="ECO:0000313" key="9">
    <source>
        <dbReference type="Proteomes" id="UP001141552"/>
    </source>
</evidence>
<dbReference type="InterPro" id="IPR008540">
    <property type="entry name" value="BES1_N"/>
</dbReference>
<evidence type="ECO:0000256" key="1">
    <source>
        <dbReference type="ARBA" id="ARBA00005909"/>
    </source>
</evidence>
<protein>
    <recommendedName>
        <fullName evidence="5">Protein BZR1 homolog</fullName>
    </recommendedName>
    <alternativeName>
        <fullName evidence="5">Protein BRASSINAZOLE-RESISTANT 1 homolog</fullName>
    </alternativeName>
</protein>
<name>A0A9Q0F046_9ROSI</name>
<sequence>MIEEASLQLLPNDMEHQENQHGESKTEHEQKETPADKEKGNHRGCIKRTKGPWIARRTSRNGTVKYHYRYPSDKERQKNQERERKRREVARKIFKGLREHGNYSLPVNSSQNDLLRALCTEAGWHVEEDGTVCRKVRVKRFFHLS</sequence>
<comment type="caution">
    <text evidence="8">The sequence shown here is derived from an EMBL/GenBank/DDBJ whole genome shotgun (WGS) entry which is preliminary data.</text>
</comment>
<evidence type="ECO:0000256" key="3">
    <source>
        <dbReference type="ARBA" id="ARBA00023125"/>
    </source>
</evidence>
<keyword evidence="2 5" id="KW-0805">Transcription regulation</keyword>
<dbReference type="EMBL" id="JAKUCV010007840">
    <property type="protein sequence ID" value="KAJ4821844.1"/>
    <property type="molecule type" value="Genomic_DNA"/>
</dbReference>
<keyword evidence="5" id="KW-1070">Brassinosteroid signaling pathway</keyword>